<reference evidence="2 3" key="1">
    <citation type="journal article" date="2018" name="Genome Biol. Evol.">
        <title>Multiple Roots of Fruiting Body Formation in Amoebozoa.</title>
        <authorList>
            <person name="Hillmann F."/>
            <person name="Forbes G."/>
            <person name="Novohradska S."/>
            <person name="Ferling I."/>
            <person name="Riege K."/>
            <person name="Groth M."/>
            <person name="Westermann M."/>
            <person name="Marz M."/>
            <person name="Spaller T."/>
            <person name="Winckler T."/>
            <person name="Schaap P."/>
            <person name="Glockner G."/>
        </authorList>
    </citation>
    <scope>NUCLEOTIDE SEQUENCE [LARGE SCALE GENOMIC DNA]</scope>
    <source>
        <strain evidence="2 3">Jena</strain>
    </source>
</reference>
<name>A0A2P6NKV3_9EUKA</name>
<dbReference type="Proteomes" id="UP000241769">
    <property type="component" value="Unassembled WGS sequence"/>
</dbReference>
<gene>
    <name evidence="2" type="ORF">PROFUN_09241</name>
</gene>
<accession>A0A2P6NKV3</accession>
<evidence type="ECO:0000313" key="3">
    <source>
        <dbReference type="Proteomes" id="UP000241769"/>
    </source>
</evidence>
<comment type="caution">
    <text evidence="2">The sequence shown here is derived from an EMBL/GenBank/DDBJ whole genome shotgun (WGS) entry which is preliminary data.</text>
</comment>
<proteinExistence type="predicted"/>
<evidence type="ECO:0000313" key="2">
    <source>
        <dbReference type="EMBL" id="PRP84568.1"/>
    </source>
</evidence>
<keyword evidence="1" id="KW-0812">Transmembrane</keyword>
<keyword evidence="3" id="KW-1185">Reference proteome</keyword>
<feature type="transmembrane region" description="Helical" evidence="1">
    <location>
        <begin position="20"/>
        <end position="45"/>
    </location>
</feature>
<keyword evidence="1" id="KW-1133">Transmembrane helix</keyword>
<evidence type="ECO:0000256" key="1">
    <source>
        <dbReference type="SAM" id="Phobius"/>
    </source>
</evidence>
<keyword evidence="1" id="KW-0472">Membrane</keyword>
<feature type="transmembrane region" description="Helical" evidence="1">
    <location>
        <begin position="126"/>
        <end position="145"/>
    </location>
</feature>
<sequence length="150" mass="16957">MQSGWNLYTQPPTASRSEVITLTLITLTLITLTLITLTLFTLTLISNEHIVDCSMEGDHRFELLHQLHEILQGTTTPRGEPLLVSSSLTNLKSPIIEVKWSYTKLFKLNHRSGTSPATIVRISERLLTVFSTVMRLIIVTVFALLRKVNR</sequence>
<dbReference type="EMBL" id="MDYQ01000060">
    <property type="protein sequence ID" value="PRP84568.1"/>
    <property type="molecule type" value="Genomic_DNA"/>
</dbReference>
<organism evidence="2 3">
    <name type="scientific">Planoprotostelium fungivorum</name>
    <dbReference type="NCBI Taxonomy" id="1890364"/>
    <lineage>
        <taxon>Eukaryota</taxon>
        <taxon>Amoebozoa</taxon>
        <taxon>Evosea</taxon>
        <taxon>Variosea</taxon>
        <taxon>Cavosteliida</taxon>
        <taxon>Cavosteliaceae</taxon>
        <taxon>Planoprotostelium</taxon>
    </lineage>
</organism>
<dbReference type="AlphaFoldDB" id="A0A2P6NKV3"/>
<protein>
    <submittedName>
        <fullName evidence="2">Uncharacterized protein</fullName>
    </submittedName>
</protein>
<dbReference type="InParanoid" id="A0A2P6NKV3"/>